<keyword evidence="4" id="KW-1185">Reference proteome</keyword>
<feature type="compositionally biased region" description="Acidic residues" evidence="1">
    <location>
        <begin position="14"/>
        <end position="25"/>
    </location>
</feature>
<gene>
    <name evidence="3" type="ORF">WJX74_002605</name>
</gene>
<dbReference type="EMBL" id="JALJOS010000006">
    <property type="protein sequence ID" value="KAK9837673.1"/>
    <property type="molecule type" value="Genomic_DNA"/>
</dbReference>
<dbReference type="InterPro" id="IPR002190">
    <property type="entry name" value="MHD_dom"/>
</dbReference>
<reference evidence="3 4" key="1">
    <citation type="journal article" date="2024" name="Nat. Commun.">
        <title>Phylogenomics reveals the evolutionary origins of lichenization in chlorophyte algae.</title>
        <authorList>
            <person name="Puginier C."/>
            <person name="Libourel C."/>
            <person name="Otte J."/>
            <person name="Skaloud P."/>
            <person name="Haon M."/>
            <person name="Grisel S."/>
            <person name="Petersen M."/>
            <person name="Berrin J.G."/>
            <person name="Delaux P.M."/>
            <person name="Dal Grande F."/>
            <person name="Keller J."/>
        </authorList>
    </citation>
    <scope>NUCLEOTIDE SEQUENCE [LARGE SCALE GENOMIC DNA]</scope>
    <source>
        <strain evidence="3 4">SAG 2145</strain>
    </source>
</reference>
<accession>A0AAW1RW90</accession>
<dbReference type="AlphaFoldDB" id="A0AAW1RW90"/>
<dbReference type="SMART" id="SM01373">
    <property type="entry name" value="MAGE"/>
    <property type="match status" value="1"/>
</dbReference>
<dbReference type="InterPro" id="IPR041898">
    <property type="entry name" value="MAGE_WH1"/>
</dbReference>
<feature type="region of interest" description="Disordered" evidence="1">
    <location>
        <begin position="1"/>
        <end position="78"/>
    </location>
</feature>
<protein>
    <recommendedName>
        <fullName evidence="2">MAGE domain-containing protein</fullName>
    </recommendedName>
</protein>
<dbReference type="Gene3D" id="1.10.10.1200">
    <property type="entry name" value="MAGE homology domain, winged helix WH1 motif"/>
    <property type="match status" value="1"/>
</dbReference>
<comment type="caution">
    <text evidence="3">The sequence shown here is derived from an EMBL/GenBank/DDBJ whole genome shotgun (WGS) entry which is preliminary data.</text>
</comment>
<feature type="compositionally biased region" description="Basic and acidic residues" evidence="1">
    <location>
        <begin position="37"/>
        <end position="48"/>
    </location>
</feature>
<dbReference type="InterPro" id="IPR041899">
    <property type="entry name" value="MAGE_WH2"/>
</dbReference>
<sequence length="342" mass="37914">MGRRSKCAYRAEEQSEPEPDSEDEAEPRTRSKRLRKASKEDVNAEKMGKGSQGKGGSSRAQAAQKAGRSACQQSDGVMGEADAADVEKYEKQVNFYITEGDTLQAPAKLSVEERDKVIREAMRLMLFKQHSKPDQPVRRQEIVDAINSTTLHRPSNLSSYVIKQAQRRFAEVMGLEMKEIELKVHLSQGKGKSKLGGGSSSSSAYVLRSLLPASIREKYVEAGNVQYDKGFAMVVFSLLATNAGKISDGDLWAYLEQIGVTKGEVHPTFGKPELQLDTMEKQKYLFHTKCVGNDGGEVLEYYAGDNAIDEMRQDASVKDWLKEVFSDKRSSVRQAAADGEEL</sequence>
<evidence type="ECO:0000313" key="3">
    <source>
        <dbReference type="EMBL" id="KAK9837673.1"/>
    </source>
</evidence>
<evidence type="ECO:0000256" key="1">
    <source>
        <dbReference type="SAM" id="MobiDB-lite"/>
    </source>
</evidence>
<dbReference type="Pfam" id="PF01454">
    <property type="entry name" value="MAGE"/>
    <property type="match status" value="1"/>
</dbReference>
<dbReference type="InterPro" id="IPR037445">
    <property type="entry name" value="MAGE"/>
</dbReference>
<dbReference type="GO" id="GO:0005634">
    <property type="term" value="C:nucleus"/>
    <property type="evidence" value="ECO:0007669"/>
    <property type="project" value="TreeGrafter"/>
</dbReference>
<evidence type="ECO:0000313" key="4">
    <source>
        <dbReference type="Proteomes" id="UP001438707"/>
    </source>
</evidence>
<dbReference type="PROSITE" id="PS50838">
    <property type="entry name" value="MAGE"/>
    <property type="match status" value="1"/>
</dbReference>
<evidence type="ECO:0000259" key="2">
    <source>
        <dbReference type="PROSITE" id="PS50838"/>
    </source>
</evidence>
<dbReference type="PANTHER" id="PTHR11736:SF14">
    <property type="entry name" value="NSE3 HOMOLOG, SMC5-SMC6 COMPLEX COMPONENT"/>
    <property type="match status" value="1"/>
</dbReference>
<name>A0AAW1RW90_9CHLO</name>
<dbReference type="Proteomes" id="UP001438707">
    <property type="component" value="Unassembled WGS sequence"/>
</dbReference>
<proteinExistence type="predicted"/>
<organism evidence="3 4">
    <name type="scientific">Apatococcus lobatus</name>
    <dbReference type="NCBI Taxonomy" id="904363"/>
    <lineage>
        <taxon>Eukaryota</taxon>
        <taxon>Viridiplantae</taxon>
        <taxon>Chlorophyta</taxon>
        <taxon>core chlorophytes</taxon>
        <taxon>Trebouxiophyceae</taxon>
        <taxon>Chlorellales</taxon>
        <taxon>Chlorellaceae</taxon>
        <taxon>Apatococcus</taxon>
    </lineage>
</organism>
<dbReference type="PANTHER" id="PTHR11736">
    <property type="entry name" value="MELANOMA-ASSOCIATED ANTIGEN MAGE ANTIGEN"/>
    <property type="match status" value="1"/>
</dbReference>
<feature type="domain" description="MAGE" evidence="2">
    <location>
        <begin position="230"/>
        <end position="310"/>
    </location>
</feature>
<dbReference type="Gene3D" id="1.10.10.1210">
    <property type="entry name" value="MAGE homology domain, winged helix WH2 motif"/>
    <property type="match status" value="1"/>
</dbReference>